<dbReference type="RefSeq" id="WP_109685575.1">
    <property type="nucleotide sequence ID" value="NZ_QGGL01000001.1"/>
</dbReference>
<dbReference type="InterPro" id="IPR016024">
    <property type="entry name" value="ARM-type_fold"/>
</dbReference>
<dbReference type="SUPFAM" id="SSF48371">
    <property type="entry name" value="ARM repeat"/>
    <property type="match status" value="1"/>
</dbReference>
<organism evidence="1 2">
    <name type="scientific">Tumebacillus permanentifrigoris</name>
    <dbReference type="NCBI Taxonomy" id="378543"/>
    <lineage>
        <taxon>Bacteria</taxon>
        <taxon>Bacillati</taxon>
        <taxon>Bacillota</taxon>
        <taxon>Bacilli</taxon>
        <taxon>Bacillales</taxon>
        <taxon>Alicyclobacillaceae</taxon>
        <taxon>Tumebacillus</taxon>
    </lineage>
</organism>
<accession>A0A316DEJ4</accession>
<dbReference type="PANTHER" id="PTHR41291">
    <property type="entry name" value="DNA ALKYLATION REPAIR PROTEIN"/>
    <property type="match status" value="1"/>
</dbReference>
<comment type="caution">
    <text evidence="1">The sequence shown here is derived from an EMBL/GenBank/DDBJ whole genome shotgun (WGS) entry which is preliminary data.</text>
</comment>
<dbReference type="InterPro" id="IPR014825">
    <property type="entry name" value="DNA_alkylation"/>
</dbReference>
<dbReference type="Proteomes" id="UP000245634">
    <property type="component" value="Unassembled WGS sequence"/>
</dbReference>
<proteinExistence type="predicted"/>
<dbReference type="Pfam" id="PF08713">
    <property type="entry name" value="DNA_alkylation"/>
    <property type="match status" value="1"/>
</dbReference>
<dbReference type="Gene3D" id="1.25.10.90">
    <property type="match status" value="1"/>
</dbReference>
<evidence type="ECO:0000313" key="1">
    <source>
        <dbReference type="EMBL" id="PWK16464.1"/>
    </source>
</evidence>
<evidence type="ECO:0000313" key="2">
    <source>
        <dbReference type="Proteomes" id="UP000245634"/>
    </source>
</evidence>
<sequence length="231" mass="25812">MDLQAVLQRLEGYGSEQTRKTYRRHGASANQYGVSFANLKLLKKELKTNQALAEQLWDTGNEDARMLATMIADPNSISVEVVEKWIGNWPYYPGVDAVATLVGKAPFASALVPKWTTVEDEWVSYGGWQLVAQLATHDKQLPDDYFAAYLTVIETSIHSRPNRTRHGMNGALIAIGLRNADLEEEALRIARVIGKVEVDHGDTSCKTPDATTYIEDTKFKRDAMAKKRAKK</sequence>
<protein>
    <submittedName>
        <fullName evidence="1">3-methyladenine DNA glycosylase AlkD</fullName>
    </submittedName>
</protein>
<name>A0A316DEJ4_9BACL</name>
<dbReference type="EMBL" id="QGGL01000001">
    <property type="protein sequence ID" value="PWK16464.1"/>
    <property type="molecule type" value="Genomic_DNA"/>
</dbReference>
<dbReference type="OrthoDB" id="9801369at2"/>
<dbReference type="PANTHER" id="PTHR41291:SF1">
    <property type="entry name" value="DNA ALKYLATION REPAIR PROTEIN"/>
    <property type="match status" value="1"/>
</dbReference>
<keyword evidence="2" id="KW-1185">Reference proteome</keyword>
<reference evidence="1 2" key="1">
    <citation type="submission" date="2018-05" db="EMBL/GenBank/DDBJ databases">
        <title>Genomic Encyclopedia of Type Strains, Phase IV (KMG-IV): sequencing the most valuable type-strain genomes for metagenomic binning, comparative biology and taxonomic classification.</title>
        <authorList>
            <person name="Goeker M."/>
        </authorList>
    </citation>
    <scope>NUCLEOTIDE SEQUENCE [LARGE SCALE GENOMIC DNA]</scope>
    <source>
        <strain evidence="1 2">DSM 18773</strain>
    </source>
</reference>
<dbReference type="AlphaFoldDB" id="A0A316DEJ4"/>
<gene>
    <name evidence="1" type="ORF">C7459_101328</name>
</gene>